<dbReference type="RefSeq" id="WP_170195266.1">
    <property type="nucleotide sequence ID" value="NZ_JABBNB010000016.1"/>
</dbReference>
<dbReference type="Gene3D" id="3.40.50.720">
    <property type="entry name" value="NAD(P)-binding Rossmann-like Domain"/>
    <property type="match status" value="1"/>
</dbReference>
<gene>
    <name evidence="7" type="ORF">HH308_16210</name>
</gene>
<dbReference type="InterPro" id="IPR008927">
    <property type="entry name" value="6-PGluconate_DH-like_C_sf"/>
</dbReference>
<accession>A0A848L562</accession>
<comment type="caution">
    <text evidence="7">The sequence shown here is derived from an EMBL/GenBank/DDBJ whole genome shotgun (WGS) entry which is preliminary data.</text>
</comment>
<dbReference type="InterPro" id="IPR006176">
    <property type="entry name" value="3-OHacyl-CoA_DH_NAD-bd"/>
</dbReference>
<dbReference type="GO" id="GO:0006631">
    <property type="term" value="P:fatty acid metabolic process"/>
    <property type="evidence" value="ECO:0007669"/>
    <property type="project" value="InterPro"/>
</dbReference>
<dbReference type="Pfam" id="PF02737">
    <property type="entry name" value="3HCDH_N"/>
    <property type="match status" value="1"/>
</dbReference>
<evidence type="ECO:0000313" key="7">
    <source>
        <dbReference type="EMBL" id="NMO02758.1"/>
    </source>
</evidence>
<dbReference type="InterPro" id="IPR013328">
    <property type="entry name" value="6PGD_dom2"/>
</dbReference>
<evidence type="ECO:0000256" key="3">
    <source>
        <dbReference type="ARBA" id="ARBA00023002"/>
    </source>
</evidence>
<proteinExistence type="inferred from homology"/>
<dbReference type="InterPro" id="IPR036291">
    <property type="entry name" value="NAD(P)-bd_dom_sf"/>
</dbReference>
<reference evidence="7 8" key="1">
    <citation type="submission" date="2020-04" db="EMBL/GenBank/DDBJ databases">
        <title>Gordonia sp. nov. TBRC 11910.</title>
        <authorList>
            <person name="Suriyachadkun C."/>
        </authorList>
    </citation>
    <scope>NUCLEOTIDE SEQUENCE [LARGE SCALE GENOMIC DNA]</scope>
    <source>
        <strain evidence="7 8">TBRC 11910</strain>
    </source>
</reference>
<sequence length="315" mass="33941">MPNLNRITVLGAGVLGGQIAWHSAFKGKSVVAYDISADAIERVRAVHDTYEAIYRGEVGVSDSDVAGTRTRLTYSTDLQAAVADADLVIEAVPEVPDTKTAVYTQLSTLLPEHTIVATNSSTFLPRDFAEATGRPAKYCALHFANMIWAMNLAEIMAHPGTSRETLTDVTRFAIEIGMVPIPVGGEQNGYVINSWVVPLLNAGQTLVTNGIATAQDIDRTFMANGARFGPMGMLDIIGMKTAYDVLAYWGERGDDAQMVANAGYLKEHFLDRGRLGVATGAGYYDYPDPAYQAADFLDVPDLSVVDDLVELIALD</sequence>
<keyword evidence="3 7" id="KW-0560">Oxidoreductase</keyword>
<evidence type="ECO:0000259" key="5">
    <source>
        <dbReference type="Pfam" id="PF00725"/>
    </source>
</evidence>
<evidence type="ECO:0000259" key="6">
    <source>
        <dbReference type="Pfam" id="PF02737"/>
    </source>
</evidence>
<dbReference type="InterPro" id="IPR022694">
    <property type="entry name" value="3-OHacyl-CoA_DH"/>
</dbReference>
<dbReference type="Gene3D" id="1.10.1040.10">
    <property type="entry name" value="N-(1-d-carboxylethyl)-l-norvaline Dehydrogenase, domain 2"/>
    <property type="match status" value="1"/>
</dbReference>
<dbReference type="PIRSF" id="PIRSF000105">
    <property type="entry name" value="HCDH"/>
    <property type="match status" value="1"/>
</dbReference>
<dbReference type="EMBL" id="JABBNB010000016">
    <property type="protein sequence ID" value="NMO02758.1"/>
    <property type="molecule type" value="Genomic_DNA"/>
</dbReference>
<feature type="domain" description="3-hydroxyacyl-CoA dehydrogenase NAD binding" evidence="6">
    <location>
        <begin position="7"/>
        <end position="183"/>
    </location>
</feature>
<keyword evidence="8" id="KW-1185">Reference proteome</keyword>
<name>A0A848L562_9ACTN</name>
<comment type="similarity">
    <text evidence="2">Belongs to the 3-hydroxyacyl-CoA dehydrogenase family.</text>
</comment>
<feature type="site" description="Important for catalytic activity" evidence="4">
    <location>
        <position position="142"/>
    </location>
</feature>
<dbReference type="InterPro" id="IPR006108">
    <property type="entry name" value="3HC_DH_C"/>
</dbReference>
<organism evidence="7 8">
    <name type="scientific">Gordonia asplenii</name>
    <dbReference type="NCBI Taxonomy" id="2725283"/>
    <lineage>
        <taxon>Bacteria</taxon>
        <taxon>Bacillati</taxon>
        <taxon>Actinomycetota</taxon>
        <taxon>Actinomycetes</taxon>
        <taxon>Mycobacteriales</taxon>
        <taxon>Gordoniaceae</taxon>
        <taxon>Gordonia</taxon>
    </lineage>
</organism>
<dbReference type="NCBIfam" id="NF006143">
    <property type="entry name" value="PRK08293.1"/>
    <property type="match status" value="1"/>
</dbReference>
<evidence type="ECO:0000256" key="2">
    <source>
        <dbReference type="ARBA" id="ARBA00009463"/>
    </source>
</evidence>
<dbReference type="SUPFAM" id="SSF48179">
    <property type="entry name" value="6-phosphogluconate dehydrogenase C-terminal domain-like"/>
    <property type="match status" value="1"/>
</dbReference>
<dbReference type="PANTHER" id="PTHR48075:SF5">
    <property type="entry name" value="3-HYDROXYBUTYRYL-COA DEHYDROGENASE"/>
    <property type="match status" value="1"/>
</dbReference>
<dbReference type="AlphaFoldDB" id="A0A848L562"/>
<evidence type="ECO:0000313" key="8">
    <source>
        <dbReference type="Proteomes" id="UP000550729"/>
    </source>
</evidence>
<comment type="pathway">
    <text evidence="1">Lipid metabolism; butanoate metabolism.</text>
</comment>
<dbReference type="GO" id="GO:0070403">
    <property type="term" value="F:NAD+ binding"/>
    <property type="evidence" value="ECO:0007669"/>
    <property type="project" value="InterPro"/>
</dbReference>
<evidence type="ECO:0000256" key="4">
    <source>
        <dbReference type="PIRSR" id="PIRSR000105-1"/>
    </source>
</evidence>
<dbReference type="PANTHER" id="PTHR48075">
    <property type="entry name" value="3-HYDROXYACYL-COA DEHYDROGENASE FAMILY PROTEIN"/>
    <property type="match status" value="1"/>
</dbReference>
<dbReference type="SUPFAM" id="SSF51735">
    <property type="entry name" value="NAD(P)-binding Rossmann-fold domains"/>
    <property type="match status" value="1"/>
</dbReference>
<dbReference type="GO" id="GO:0003857">
    <property type="term" value="F:(3S)-3-hydroxyacyl-CoA dehydrogenase (NAD+) activity"/>
    <property type="evidence" value="ECO:0007669"/>
    <property type="project" value="UniProtKB-EC"/>
</dbReference>
<dbReference type="Pfam" id="PF00725">
    <property type="entry name" value="3HCDH"/>
    <property type="match status" value="1"/>
</dbReference>
<dbReference type="Proteomes" id="UP000550729">
    <property type="component" value="Unassembled WGS sequence"/>
</dbReference>
<dbReference type="EC" id="1.1.1.35" evidence="7"/>
<feature type="domain" description="3-hydroxyacyl-CoA dehydrogenase C-terminal" evidence="5">
    <location>
        <begin position="189"/>
        <end position="286"/>
    </location>
</feature>
<evidence type="ECO:0000256" key="1">
    <source>
        <dbReference type="ARBA" id="ARBA00005086"/>
    </source>
</evidence>
<protein>
    <submittedName>
        <fullName evidence="7">3-hydroxyacyl-CoA dehydrogenase</fullName>
        <ecNumber evidence="7">1.1.1.35</ecNumber>
    </submittedName>
</protein>